<dbReference type="Pfam" id="PF03796">
    <property type="entry name" value="DnaB_C"/>
    <property type="match status" value="2"/>
</dbReference>
<dbReference type="SUPFAM" id="SSF52540">
    <property type="entry name" value="P-loop containing nucleoside triphosphate hydrolases"/>
    <property type="match status" value="1"/>
</dbReference>
<dbReference type="Gene3D" id="3.40.50.300">
    <property type="entry name" value="P-loop containing nucleotide triphosphate hydrolases"/>
    <property type="match status" value="1"/>
</dbReference>
<sequence>MGLLPVITRLRRRRIGPIHEKSPGTGGTGRTAAHLAVRGSATLGVTCAGCPRSGTFGQRPGHVLSGHTDNRRSLVSPELYVSPGPGAKSRTGPDSGEPPVSAVRWWFHECVDLSLETLTGVLEQADYRVRAGSHAEARVWPTGFDILDVNLSGGLRSGELVLLGGPQGLGKTTWVMQVARNVARSGRVVLVFSFEHDLQTLLVRLVALEAGRLGGPDAPSTSRIRQSFEGADGLTGSLAERLSGTDGGAKAIEVVQEYADRLVLHRSTGSKTGLDAIRAAIVKVTEEIGQQPLVVVDYLQKIHVPGNVPEESERITTVVEGLKDLALDNDVPILAVVASDKEGIQAGKRMRVNNLRGSSSLAYEADTVLLLNHKYDVVARHHLVYNMGNVERFKHYAVLSIEKSRTGKTGIDMEFYKRFDQSRFESEGRIVSEQLVDERVFTE</sequence>
<protein>
    <submittedName>
        <fullName evidence="3">AAA family ATPase</fullName>
    </submittedName>
</protein>
<evidence type="ECO:0000313" key="4">
    <source>
        <dbReference type="Proteomes" id="UP000515947"/>
    </source>
</evidence>
<feature type="domain" description="SF4 helicase" evidence="2">
    <location>
        <begin position="133"/>
        <end position="429"/>
    </location>
</feature>
<keyword evidence="4" id="KW-1185">Reference proteome</keyword>
<evidence type="ECO:0000259" key="2">
    <source>
        <dbReference type="PROSITE" id="PS51199"/>
    </source>
</evidence>
<accession>A0A7G9R6Y1</accession>
<dbReference type="PANTHER" id="PTHR30153:SF2">
    <property type="entry name" value="REPLICATIVE DNA HELICASE"/>
    <property type="match status" value="1"/>
</dbReference>
<dbReference type="GO" id="GO:0005524">
    <property type="term" value="F:ATP binding"/>
    <property type="evidence" value="ECO:0007669"/>
    <property type="project" value="InterPro"/>
</dbReference>
<dbReference type="PANTHER" id="PTHR30153">
    <property type="entry name" value="REPLICATIVE DNA HELICASE DNAB"/>
    <property type="match status" value="1"/>
</dbReference>
<evidence type="ECO:0000313" key="3">
    <source>
        <dbReference type="EMBL" id="QNN51356.1"/>
    </source>
</evidence>
<gene>
    <name evidence="3" type="ORF">H9L09_12100</name>
</gene>
<dbReference type="GO" id="GO:0003678">
    <property type="term" value="F:DNA helicase activity"/>
    <property type="evidence" value="ECO:0007669"/>
    <property type="project" value="InterPro"/>
</dbReference>
<dbReference type="GO" id="GO:0005829">
    <property type="term" value="C:cytosol"/>
    <property type="evidence" value="ECO:0007669"/>
    <property type="project" value="TreeGrafter"/>
</dbReference>
<dbReference type="GO" id="GO:0006260">
    <property type="term" value="P:DNA replication"/>
    <property type="evidence" value="ECO:0007669"/>
    <property type="project" value="InterPro"/>
</dbReference>
<dbReference type="InterPro" id="IPR027417">
    <property type="entry name" value="P-loop_NTPase"/>
</dbReference>
<dbReference type="AlphaFoldDB" id="A0A7G9R6Y1"/>
<name>A0A7G9R6Y1_9ACTN</name>
<dbReference type="KEGG" id="nmes:H9L09_12100"/>
<dbReference type="PROSITE" id="PS51199">
    <property type="entry name" value="SF4_HELICASE"/>
    <property type="match status" value="1"/>
</dbReference>
<evidence type="ECO:0000256" key="1">
    <source>
        <dbReference type="SAM" id="MobiDB-lite"/>
    </source>
</evidence>
<dbReference type="InterPro" id="IPR007694">
    <property type="entry name" value="DNA_helicase_DnaB-like_C"/>
</dbReference>
<reference evidence="3 4" key="1">
    <citation type="submission" date="2020-08" db="EMBL/GenBank/DDBJ databases">
        <title>Genome sequence of Nocardioides mesophilus KACC 16243T.</title>
        <authorList>
            <person name="Hyun D.-W."/>
            <person name="Bae J.-W."/>
        </authorList>
    </citation>
    <scope>NUCLEOTIDE SEQUENCE [LARGE SCALE GENOMIC DNA]</scope>
    <source>
        <strain evidence="3 4">KACC 16243</strain>
    </source>
</reference>
<proteinExistence type="predicted"/>
<dbReference type="Proteomes" id="UP000515947">
    <property type="component" value="Chromosome"/>
</dbReference>
<organism evidence="3 4">
    <name type="scientific">Nocardioides mesophilus</name>
    <dbReference type="NCBI Taxonomy" id="433659"/>
    <lineage>
        <taxon>Bacteria</taxon>
        <taxon>Bacillati</taxon>
        <taxon>Actinomycetota</taxon>
        <taxon>Actinomycetes</taxon>
        <taxon>Propionibacteriales</taxon>
        <taxon>Nocardioidaceae</taxon>
        <taxon>Nocardioides</taxon>
    </lineage>
</organism>
<feature type="region of interest" description="Disordered" evidence="1">
    <location>
        <begin position="74"/>
        <end position="98"/>
    </location>
</feature>
<dbReference type="EMBL" id="CP060713">
    <property type="protein sequence ID" value="QNN51356.1"/>
    <property type="molecule type" value="Genomic_DNA"/>
</dbReference>